<sequence length="98" mass="10578">MKKFLFVMFLGGMSTGASAGYQFIPYYGNNPFLFCTLGVPQDCWFPISKELGTYGVSNWYCFNPVSATLFATVCPQAFAGAAMKSATMSVKDPADASP</sequence>
<dbReference type="OrthoDB" id="5958665at2"/>
<dbReference type="PATRIC" id="fig|345309.4.peg.2866"/>
<feature type="signal peptide" evidence="1">
    <location>
        <begin position="1"/>
        <end position="19"/>
    </location>
</feature>
<keyword evidence="3" id="KW-1185">Reference proteome</keyword>
<accession>A0A0F3KD50</accession>
<protein>
    <submittedName>
        <fullName evidence="2">Uncharacterized protein</fullName>
    </submittedName>
</protein>
<dbReference type="Proteomes" id="UP000033651">
    <property type="component" value="Unassembled WGS sequence"/>
</dbReference>
<dbReference type="RefSeq" id="WP_045830669.1">
    <property type="nucleotide sequence ID" value="NZ_JZRB01000039.1"/>
</dbReference>
<feature type="chain" id="PRO_5002462797" evidence="1">
    <location>
        <begin position="20"/>
        <end position="98"/>
    </location>
</feature>
<evidence type="ECO:0000313" key="2">
    <source>
        <dbReference type="EMBL" id="KJV29133.1"/>
    </source>
</evidence>
<evidence type="ECO:0000256" key="1">
    <source>
        <dbReference type="SAM" id="SignalP"/>
    </source>
</evidence>
<evidence type="ECO:0000313" key="3">
    <source>
        <dbReference type="Proteomes" id="UP000033651"/>
    </source>
</evidence>
<dbReference type="AlphaFoldDB" id="A0A0F3KD50"/>
<comment type="caution">
    <text evidence="2">The sequence shown here is derived from an EMBL/GenBank/DDBJ whole genome shotgun (WGS) entry which is preliminary data.</text>
</comment>
<reference evidence="2 3" key="1">
    <citation type="submission" date="2015-03" db="EMBL/GenBank/DDBJ databases">
        <title>Draft genome sequence of Luteibacter yeojuensis strain SU11.</title>
        <authorList>
            <person name="Sulaiman J."/>
            <person name="Priya K."/>
            <person name="Chan K.-G."/>
        </authorList>
    </citation>
    <scope>NUCLEOTIDE SEQUENCE [LARGE SCALE GENOMIC DNA]</scope>
    <source>
        <strain evidence="2 3">SU11</strain>
    </source>
</reference>
<name>A0A0F3KD50_9GAMM</name>
<organism evidence="2 3">
    <name type="scientific">Luteibacter yeojuensis</name>
    <dbReference type="NCBI Taxonomy" id="345309"/>
    <lineage>
        <taxon>Bacteria</taxon>
        <taxon>Pseudomonadati</taxon>
        <taxon>Pseudomonadota</taxon>
        <taxon>Gammaproteobacteria</taxon>
        <taxon>Lysobacterales</taxon>
        <taxon>Rhodanobacteraceae</taxon>
        <taxon>Luteibacter</taxon>
    </lineage>
</organism>
<dbReference type="EMBL" id="JZRB01000039">
    <property type="protein sequence ID" value="KJV29133.1"/>
    <property type="molecule type" value="Genomic_DNA"/>
</dbReference>
<keyword evidence="1" id="KW-0732">Signal</keyword>
<gene>
    <name evidence="2" type="ORF">VI08_16270</name>
</gene>
<proteinExistence type="predicted"/>